<dbReference type="Proteomes" id="UP000315388">
    <property type="component" value="Unassembled WGS sequence"/>
</dbReference>
<organism evidence="3 4">
    <name type="scientific">Brucella gallinifaecis</name>
    <dbReference type="NCBI Taxonomy" id="215590"/>
    <lineage>
        <taxon>Bacteria</taxon>
        <taxon>Pseudomonadati</taxon>
        <taxon>Pseudomonadota</taxon>
        <taxon>Alphaproteobacteria</taxon>
        <taxon>Hyphomicrobiales</taxon>
        <taxon>Brucellaceae</taxon>
        <taxon>Brucella/Ochrobactrum group</taxon>
        <taxon>Brucella</taxon>
    </lineage>
</organism>
<dbReference type="EMBL" id="VEWJ01000003">
    <property type="protein sequence ID" value="TPF76028.1"/>
    <property type="molecule type" value="Genomic_DNA"/>
</dbReference>
<feature type="transmembrane region" description="Helical" evidence="2">
    <location>
        <begin position="6"/>
        <end position="26"/>
    </location>
</feature>
<feature type="region of interest" description="Disordered" evidence="1">
    <location>
        <begin position="195"/>
        <end position="229"/>
    </location>
</feature>
<dbReference type="RefSeq" id="WP_140904081.1">
    <property type="nucleotide sequence ID" value="NZ_JBHTMD010000007.1"/>
</dbReference>
<reference evidence="3 4" key="1">
    <citation type="journal article" date="2003" name="Int. J. Syst. Evol. Microbiol.">
        <title>Towards a standardized format for the description of a novel species (of an established genus): Ochrobactrum gallinifaecis sp. nov.</title>
        <authorList>
            <person name="Kampfer P."/>
            <person name="Buczolits S."/>
            <person name="Albrecht A."/>
            <person name="Busse H.J."/>
            <person name="Stackebrandt E."/>
        </authorList>
    </citation>
    <scope>NUCLEOTIDE SEQUENCE [LARGE SCALE GENOMIC DNA]</scope>
    <source>
        <strain evidence="3 4">ISO 196</strain>
    </source>
</reference>
<keyword evidence="2" id="KW-0472">Membrane</keyword>
<dbReference type="AlphaFoldDB" id="A0A502BS75"/>
<keyword evidence="4" id="KW-1185">Reference proteome</keyword>
<accession>A0A502BS75</accession>
<name>A0A502BS75_9HYPH</name>
<keyword evidence="2" id="KW-0812">Transmembrane</keyword>
<comment type="caution">
    <text evidence="3">The sequence shown here is derived from an EMBL/GenBank/DDBJ whole genome shotgun (WGS) entry which is preliminary data.</text>
</comment>
<protein>
    <submittedName>
        <fullName evidence="3">Endonuclease</fullName>
    </submittedName>
</protein>
<keyword evidence="2" id="KW-1133">Transmembrane helix</keyword>
<gene>
    <name evidence="3" type="ORF">FHY56_04990</name>
</gene>
<feature type="compositionally biased region" description="Basic residues" evidence="1">
    <location>
        <begin position="196"/>
        <end position="211"/>
    </location>
</feature>
<dbReference type="OrthoDB" id="9807941at2"/>
<evidence type="ECO:0000313" key="4">
    <source>
        <dbReference type="Proteomes" id="UP000315388"/>
    </source>
</evidence>
<proteinExistence type="predicted"/>
<dbReference type="GO" id="GO:0004519">
    <property type="term" value="F:endonuclease activity"/>
    <property type="evidence" value="ECO:0007669"/>
    <property type="project" value="UniProtKB-KW"/>
</dbReference>
<evidence type="ECO:0000256" key="2">
    <source>
        <dbReference type="SAM" id="Phobius"/>
    </source>
</evidence>
<feature type="compositionally biased region" description="Basic residues" evidence="1">
    <location>
        <begin position="220"/>
        <end position="229"/>
    </location>
</feature>
<sequence length="229" mass="24845">MPMLIVQLAILIAVAFVIGCILGRLLKGRKSADKIREDVVVAAALSSPAADEKPEPVALPKKIVVEEPQVKQAEPAVETAEEALSEEKKAEPAVFAEVPEEIAGEEVIAVVEADKPELLDAPLRGKPDDLTAINGIGKAIESELRKLGIFHYAQIAQWSLDEAGWIERHIGFAGRVTREDWIGQAGKLAEIVSSKTAKRSIKRTSKRPAKPKKAEVKTKTPVRSKKKQA</sequence>
<keyword evidence="3" id="KW-0540">Nuclease</keyword>
<evidence type="ECO:0000313" key="3">
    <source>
        <dbReference type="EMBL" id="TPF76028.1"/>
    </source>
</evidence>
<keyword evidence="3" id="KW-0255">Endonuclease</keyword>
<evidence type="ECO:0000256" key="1">
    <source>
        <dbReference type="SAM" id="MobiDB-lite"/>
    </source>
</evidence>
<keyword evidence="3" id="KW-0378">Hydrolase</keyword>